<reference evidence="5 6" key="1">
    <citation type="submission" date="2024-02" db="EMBL/GenBank/DDBJ databases">
        <title>De novo assembly and annotation of 12 fungi associated with fruit tree decline syndrome in Ontario, Canada.</title>
        <authorList>
            <person name="Sulman M."/>
            <person name="Ellouze W."/>
            <person name="Ilyukhin E."/>
        </authorList>
    </citation>
    <scope>NUCLEOTIDE SEQUENCE [LARGE SCALE GENOMIC DNA]</scope>
    <source>
        <strain evidence="5 6">FDS-637</strain>
    </source>
</reference>
<evidence type="ECO:0000313" key="5">
    <source>
        <dbReference type="EMBL" id="KAL0254454.1"/>
    </source>
</evidence>
<dbReference type="CDD" id="cd09019">
    <property type="entry name" value="galactose_mutarotase_like"/>
    <property type="match status" value="1"/>
</dbReference>
<sequence>MVAFSALLAAATSLLLSSVHAQDADGKYTIAAEGIRANFIAYGASISNLFINDTNGFERDIVLGFDNASYYGIDKLHPHLGGVPGRYANRIKNSTFEIDGVKYEVDANENGGLDTLHGGSNGWDWRNFTVEAHTDNSITFSLLDPDGEQGFPGAVKSYITYTLTPYAWHLKMYATALTKKTPIMLSSHTYWNLDGFQNNDTATALNHTLSLPYSGQRIGTDGILIPNGTILPNLKGSVNDFWSAPKQIGASFDDPEIVGNCGTNCTGYDTCYIVNRAQDGPYDWRTKGPVASLSSDFSGIKVDVFTDQDAFQVYSCGGQNGEPLYQSQKWFHDADLHAGTLTLKKTQGLFDDPSRPRVVEQYGCVVMEVEDWIDGINQPEWQRDSKQIFGPEDPPYVLEAIYKFSVGDASSGDCEKSEL</sequence>
<dbReference type="EMBL" id="JAJVCZ030000011">
    <property type="protein sequence ID" value="KAL0254454.1"/>
    <property type="molecule type" value="Genomic_DNA"/>
</dbReference>
<dbReference type="InterPro" id="IPR014718">
    <property type="entry name" value="GH-type_carb-bd"/>
</dbReference>
<evidence type="ECO:0000313" key="6">
    <source>
        <dbReference type="Proteomes" id="UP001430584"/>
    </source>
</evidence>
<dbReference type="InterPro" id="IPR011013">
    <property type="entry name" value="Gal_mutarotase_sf_dom"/>
</dbReference>
<dbReference type="PANTHER" id="PTHR10091">
    <property type="entry name" value="ALDOSE-1-EPIMERASE"/>
    <property type="match status" value="1"/>
</dbReference>
<evidence type="ECO:0000256" key="4">
    <source>
        <dbReference type="SAM" id="SignalP"/>
    </source>
</evidence>
<dbReference type="Pfam" id="PF01263">
    <property type="entry name" value="Aldose_epim"/>
    <property type="match status" value="1"/>
</dbReference>
<keyword evidence="3" id="KW-0119">Carbohydrate metabolism</keyword>
<feature type="signal peptide" evidence="4">
    <location>
        <begin position="1"/>
        <end position="21"/>
    </location>
</feature>
<keyword evidence="6" id="KW-1185">Reference proteome</keyword>
<dbReference type="InterPro" id="IPR047215">
    <property type="entry name" value="Galactose_mutarotase-like"/>
</dbReference>
<feature type="chain" id="PRO_5046539829" description="Aldose 1-epimerase" evidence="4">
    <location>
        <begin position="22"/>
        <end position="419"/>
    </location>
</feature>
<comment type="caution">
    <text evidence="5">The sequence shown here is derived from an EMBL/GenBank/DDBJ whole genome shotgun (WGS) entry which is preliminary data.</text>
</comment>
<evidence type="ECO:0000256" key="2">
    <source>
        <dbReference type="ARBA" id="ARBA00023235"/>
    </source>
</evidence>
<dbReference type="Proteomes" id="UP001430584">
    <property type="component" value="Unassembled WGS sequence"/>
</dbReference>
<evidence type="ECO:0000256" key="3">
    <source>
        <dbReference type="ARBA" id="ARBA00023277"/>
    </source>
</evidence>
<dbReference type="RefSeq" id="XP_066628325.1">
    <property type="nucleotide sequence ID" value="XM_066781323.1"/>
</dbReference>
<dbReference type="PANTHER" id="PTHR10091:SF6">
    <property type="entry name" value="1-EPIMERASE, PUTATIVE (AFU_ORTHOLOGUE AFUA_3G13240)-RELATED"/>
    <property type="match status" value="1"/>
</dbReference>
<evidence type="ECO:0008006" key="7">
    <source>
        <dbReference type="Google" id="ProtNLM"/>
    </source>
</evidence>
<dbReference type="GeneID" id="92014014"/>
<proteinExistence type="inferred from homology"/>
<keyword evidence="4" id="KW-0732">Signal</keyword>
<comment type="similarity">
    <text evidence="1">Belongs to the aldose epimerase family.</text>
</comment>
<name>A0ABR3C4M5_9PEZI</name>
<keyword evidence="2" id="KW-0413">Isomerase</keyword>
<gene>
    <name evidence="5" type="ORF">SLS55_009929</name>
</gene>
<protein>
    <recommendedName>
        <fullName evidence="7">Aldose 1-epimerase</fullName>
    </recommendedName>
</protein>
<accession>A0ABR3C4M5</accession>
<dbReference type="SUPFAM" id="SSF74650">
    <property type="entry name" value="Galactose mutarotase-like"/>
    <property type="match status" value="1"/>
</dbReference>
<dbReference type="InterPro" id="IPR008183">
    <property type="entry name" value="Aldose_1/G6P_1-epimerase"/>
</dbReference>
<evidence type="ECO:0000256" key="1">
    <source>
        <dbReference type="ARBA" id="ARBA00006206"/>
    </source>
</evidence>
<organism evidence="5 6">
    <name type="scientific">Diplodia seriata</name>
    <dbReference type="NCBI Taxonomy" id="420778"/>
    <lineage>
        <taxon>Eukaryota</taxon>
        <taxon>Fungi</taxon>
        <taxon>Dikarya</taxon>
        <taxon>Ascomycota</taxon>
        <taxon>Pezizomycotina</taxon>
        <taxon>Dothideomycetes</taxon>
        <taxon>Dothideomycetes incertae sedis</taxon>
        <taxon>Botryosphaeriales</taxon>
        <taxon>Botryosphaeriaceae</taxon>
        <taxon>Diplodia</taxon>
    </lineage>
</organism>
<dbReference type="Gene3D" id="2.70.98.10">
    <property type="match status" value="1"/>
</dbReference>